<dbReference type="RefSeq" id="WP_085494074.1">
    <property type="nucleotide sequence ID" value="NZ_FXAZ01000002.1"/>
</dbReference>
<proteinExistence type="predicted"/>
<evidence type="ECO:0008006" key="3">
    <source>
        <dbReference type="Google" id="ProtNLM"/>
    </source>
</evidence>
<protein>
    <recommendedName>
        <fullName evidence="3">Nucleoid associated protein NdpA</fullName>
    </recommendedName>
</protein>
<keyword evidence="2" id="KW-1185">Reference proteome</keyword>
<name>A0A1X7JWW8_9BACL</name>
<sequence length="353" mass="41902">MLDISQIQIERIVLHRVGNAAKDEGVWISEQPMNIEDEELRQILTQYFVRHFKFEWFYRFHHDADLNMNEIYTFTSKIFDDPRTIHEQSVHILNHLYAQSTHPQIKAGELYVVYFQNVLYGNFNVDAVGIFKSENKDTFLQVQERSQTELGVYAYEGVNVKKLDKGCLIFNLYADSGYRVSVVDTGSRGNEEAHYWMDDFLQLGFVEDEHYYTDAALQMCNEFYDQVIAPSQEVPEKKEKLEFINSTMEYFAKNDAFNEDQFIETVLYERPAQAEVFKTYRENYEQVNELPPLEEMPISHVALKKAKRNVRNNIRTDTGIELKLKNESFPYLERGYDEEKQMHFYKVYFNEEE</sequence>
<evidence type="ECO:0000313" key="2">
    <source>
        <dbReference type="Proteomes" id="UP000193834"/>
    </source>
</evidence>
<dbReference type="AlphaFoldDB" id="A0A1X7JWW8"/>
<dbReference type="Pfam" id="PF04245">
    <property type="entry name" value="NA37"/>
    <property type="match status" value="1"/>
</dbReference>
<dbReference type="STRING" id="1852522.SAMN06295960_1823"/>
<reference evidence="1 2" key="1">
    <citation type="submission" date="2017-04" db="EMBL/GenBank/DDBJ databases">
        <authorList>
            <person name="Afonso C.L."/>
            <person name="Miller P.J."/>
            <person name="Scott M.A."/>
            <person name="Spackman E."/>
            <person name="Goraichik I."/>
            <person name="Dimitrov K.M."/>
            <person name="Suarez D.L."/>
            <person name="Swayne D.E."/>
        </authorList>
    </citation>
    <scope>NUCLEOTIDE SEQUENCE [LARGE SCALE GENOMIC DNA]</scope>
    <source>
        <strain evidence="1 2">11</strain>
    </source>
</reference>
<accession>A0A1X7JWW8</accession>
<dbReference type="EMBL" id="FXAZ01000002">
    <property type="protein sequence ID" value="SMG33009.1"/>
    <property type="molecule type" value="Genomic_DNA"/>
</dbReference>
<gene>
    <name evidence="1" type="ORF">SAMN06295960_1823</name>
</gene>
<dbReference type="GO" id="GO:0009295">
    <property type="term" value="C:nucleoid"/>
    <property type="evidence" value="ECO:0007669"/>
    <property type="project" value="InterPro"/>
</dbReference>
<organism evidence="1 2">
    <name type="scientific">Paenibacillus aquistagni</name>
    <dbReference type="NCBI Taxonomy" id="1852522"/>
    <lineage>
        <taxon>Bacteria</taxon>
        <taxon>Bacillati</taxon>
        <taxon>Bacillota</taxon>
        <taxon>Bacilli</taxon>
        <taxon>Bacillales</taxon>
        <taxon>Paenibacillaceae</taxon>
        <taxon>Paenibacillus</taxon>
    </lineage>
</organism>
<dbReference type="OrthoDB" id="9153118at2"/>
<dbReference type="Proteomes" id="UP000193834">
    <property type="component" value="Unassembled WGS sequence"/>
</dbReference>
<evidence type="ECO:0000313" key="1">
    <source>
        <dbReference type="EMBL" id="SMG33009.1"/>
    </source>
</evidence>
<dbReference type="InterPro" id="IPR007358">
    <property type="entry name" value="Nucleoid_associated_NdpA"/>
</dbReference>